<reference evidence="4" key="3">
    <citation type="submission" date="2025-09" db="UniProtKB">
        <authorList>
            <consortium name="Ensembl"/>
        </authorList>
    </citation>
    <scope>IDENTIFICATION</scope>
    <source>
        <strain evidence="4">breed Abyssinian</strain>
    </source>
</reference>
<feature type="transmembrane region" description="Helical" evidence="2">
    <location>
        <begin position="655"/>
        <end position="674"/>
    </location>
</feature>
<dbReference type="Ensembl" id="ENSFCTT00005003026.1">
    <property type="protein sequence ID" value="ENSFCTP00005001701.1"/>
    <property type="gene ID" value="ENSFCTG00005001185.1"/>
</dbReference>
<gene>
    <name evidence="4" type="primary">PIGG</name>
</gene>
<sequence length="913" mass="101103">MRLGSGTFAACCVVIEVLGVALFLRGFFPAPVRSSSRTEHQAEPPAPEPSTGASSNWTKLPPPLFSKVVIMLIDALRDDFVFGSKGVKFMPYTTYLVEKGASHSFVAEAKPPTVTMPRIKVDDNVTRHLDKVLKRGDWDVLILHYLGLDHIGHISGPSSPLIGHKLSEMDSILMKIHTSLLSEERENLSPNLLVLCGDHGMSETGSHGASSMEEVNTPLILISSAFERKPGDIRRPKHVQQTDLAATLAIGLGLPIPENSVGSLLFPSIEGRPVREQLRFLHLNAVQLSKLLQENVPSYKKEPGFEQFKMAERLHGNWIRLYLEENTSEVLFNLGTKVRRQYLDALRTLSLSLSRQVAQYDIYSMLVGTVMVLEVLTLLLLSIPQALSSKAELEVPLWSPVFSLLFYLMFLVLSALHVIVCTSAESSCYFCGLSWLMAGGVMVLISALLCAVVSALAKMFASGKLLSKNPAHPNSRWSELDVVILLGTMGHVLSLGASSFIEEEHQTWYFLVNTLCLALCHEIYRNCFLGDDCEPRRCSHGERGFVNTAPALQDGSIGHDELEPHRASKSPTSLNTLRGWEKWMAMASPWVILTCCRLLRSLNQTGVQWAHRPDLGHWLTSSDHKAELSVLAALSLIMIFALVQRRCSLTSKVAMALGLLGVYCYRAAIGNVLFPWQRDSKDISKGLIEARFVHVFVLGILFTGTKDLLKSQVIAADFTIKTVGLWEIYSGLVLLAALLFRPHNLPVLVFSLLIQTIMTKFIWKPLRHDAAEITVMHYWFGQAFFYFQGNSNNIATVDISAGFVGLDTYVEVPAVFLTAFATFAGPVLWASHLVSFLSSETSSGSALSHACFCYALICSFPVSAYIILVTSLRYHLFIWSVFSPKLLYEGMHILITAAICVFFTAMDQTNTKS</sequence>
<dbReference type="Pfam" id="PF19316">
    <property type="entry name" value="PIGO_PIGG"/>
    <property type="match status" value="1"/>
</dbReference>
<keyword evidence="2" id="KW-0812">Transmembrane</keyword>
<name>A0ABI7VUU8_FELCA</name>
<feature type="transmembrane region" description="Helical" evidence="2">
    <location>
        <begin position="814"/>
        <end position="839"/>
    </location>
</feature>
<keyword evidence="2" id="KW-0472">Membrane</keyword>
<feature type="region of interest" description="Disordered" evidence="1">
    <location>
        <begin position="34"/>
        <end position="58"/>
    </location>
</feature>
<proteinExistence type="predicted"/>
<evidence type="ECO:0000313" key="4">
    <source>
        <dbReference type="Ensembl" id="ENSFCTP00005001701.1"/>
    </source>
</evidence>
<organism evidence="4 5">
    <name type="scientific">Felis catus</name>
    <name type="common">Cat</name>
    <name type="synonym">Felis silvestris catus</name>
    <dbReference type="NCBI Taxonomy" id="9685"/>
    <lineage>
        <taxon>Eukaryota</taxon>
        <taxon>Metazoa</taxon>
        <taxon>Chordata</taxon>
        <taxon>Craniata</taxon>
        <taxon>Vertebrata</taxon>
        <taxon>Euteleostomi</taxon>
        <taxon>Mammalia</taxon>
        <taxon>Eutheria</taxon>
        <taxon>Laurasiatheria</taxon>
        <taxon>Carnivora</taxon>
        <taxon>Feliformia</taxon>
        <taxon>Felidae</taxon>
        <taxon>Felinae</taxon>
        <taxon>Felis</taxon>
    </lineage>
</organism>
<feature type="transmembrane region" description="Helical" evidence="2">
    <location>
        <begin position="851"/>
        <end position="874"/>
    </location>
</feature>
<dbReference type="PANTHER" id="PTHR23072:SF0">
    <property type="entry name" value="GPI ETHANOLAMINE PHOSPHATE TRANSFERASE 2"/>
    <property type="match status" value="1"/>
</dbReference>
<keyword evidence="5" id="KW-1185">Reference proteome</keyword>
<feature type="transmembrane region" description="Helical" evidence="2">
    <location>
        <begin position="432"/>
        <end position="461"/>
    </location>
</feature>
<feature type="transmembrane region" description="Helical" evidence="2">
    <location>
        <begin position="723"/>
        <end position="740"/>
    </location>
</feature>
<protein>
    <recommendedName>
        <fullName evidence="3">GPI ethanolamine phosphate transferase 2 C-terminal domain-containing protein</fullName>
    </recommendedName>
</protein>
<dbReference type="Proteomes" id="UP000823872">
    <property type="component" value="Chromosome B1"/>
</dbReference>
<evidence type="ECO:0000313" key="5">
    <source>
        <dbReference type="Proteomes" id="UP000823872"/>
    </source>
</evidence>
<feature type="transmembrane region" description="Helical" evidence="2">
    <location>
        <begin position="886"/>
        <end position="906"/>
    </location>
</feature>
<dbReference type="Gene3D" id="3.40.720.10">
    <property type="entry name" value="Alkaline Phosphatase, subunit A"/>
    <property type="match status" value="1"/>
</dbReference>
<evidence type="ECO:0000256" key="2">
    <source>
        <dbReference type="SAM" id="Phobius"/>
    </source>
</evidence>
<reference evidence="4" key="2">
    <citation type="submission" date="2025-08" db="UniProtKB">
        <authorList>
            <consortium name="Ensembl"/>
        </authorList>
    </citation>
    <scope>IDENTIFICATION</scope>
    <source>
        <strain evidence="4">breed Abyssinian</strain>
    </source>
</reference>
<dbReference type="GeneTree" id="ENSGT00910000144269"/>
<evidence type="ECO:0000259" key="3">
    <source>
        <dbReference type="Pfam" id="PF19316"/>
    </source>
</evidence>
<feature type="transmembrane region" description="Helical" evidence="2">
    <location>
        <begin position="362"/>
        <end position="383"/>
    </location>
</feature>
<dbReference type="SUPFAM" id="SSF53649">
    <property type="entry name" value="Alkaline phosphatase-like"/>
    <property type="match status" value="1"/>
</dbReference>
<reference evidence="4 5" key="1">
    <citation type="submission" date="2021-02" db="EMBL/GenBank/DDBJ databases">
        <title>Safari Cat Assemblies.</title>
        <authorList>
            <person name="Bredemeyer K.R."/>
            <person name="Murphy W.J."/>
        </authorList>
    </citation>
    <scope>NUCLEOTIDE SEQUENCE [LARGE SCALE GENOMIC DNA]</scope>
</reference>
<dbReference type="GeneID" id="101095255"/>
<dbReference type="InterPro" id="IPR002591">
    <property type="entry name" value="Phosphodiest/P_Trfase"/>
</dbReference>
<feature type="transmembrane region" description="Helical" evidence="2">
    <location>
        <begin position="395"/>
        <end position="420"/>
    </location>
</feature>
<dbReference type="Pfam" id="PF01663">
    <property type="entry name" value="Phosphodiest"/>
    <property type="match status" value="1"/>
</dbReference>
<dbReference type="PANTHER" id="PTHR23072">
    <property type="entry name" value="PHOSPHATIDYLINOSITOL GLYCAN-RELATED"/>
    <property type="match status" value="1"/>
</dbReference>
<dbReference type="InterPro" id="IPR017850">
    <property type="entry name" value="Alkaline_phosphatase_core_sf"/>
</dbReference>
<keyword evidence="2" id="KW-1133">Transmembrane helix</keyword>
<dbReference type="InterPro" id="IPR045687">
    <property type="entry name" value="PIGG/GPI7_C"/>
</dbReference>
<feature type="transmembrane region" description="Helical" evidence="2">
    <location>
        <begin position="626"/>
        <end position="643"/>
    </location>
</feature>
<accession>A0ABI7VUU8</accession>
<feature type="transmembrane region" description="Helical" evidence="2">
    <location>
        <begin position="7"/>
        <end position="28"/>
    </location>
</feature>
<feature type="domain" description="GPI ethanolamine phosphate transferase 2 C-terminal" evidence="3">
    <location>
        <begin position="581"/>
        <end position="889"/>
    </location>
</feature>
<evidence type="ECO:0000256" key="1">
    <source>
        <dbReference type="SAM" id="MobiDB-lite"/>
    </source>
</evidence>
<dbReference type="RefSeq" id="XP_019685440.1">
    <property type="nucleotide sequence ID" value="XM_019829881.2"/>
</dbReference>
<dbReference type="InterPro" id="IPR039527">
    <property type="entry name" value="PIGG/GPI7"/>
</dbReference>